<name>A0A2S5TEY8_9GAMM</name>
<protein>
    <submittedName>
        <fullName evidence="10">Murein L,D-transpeptidase</fullName>
    </submittedName>
</protein>
<feature type="signal peptide" evidence="8">
    <location>
        <begin position="1"/>
        <end position="25"/>
    </location>
</feature>
<dbReference type="GO" id="GO:0008360">
    <property type="term" value="P:regulation of cell shape"/>
    <property type="evidence" value="ECO:0007669"/>
    <property type="project" value="UniProtKB-UniRule"/>
</dbReference>
<dbReference type="SUPFAM" id="SSF47090">
    <property type="entry name" value="PGBD-like"/>
    <property type="match status" value="1"/>
</dbReference>
<dbReference type="AlphaFoldDB" id="A0A2S5TEY8"/>
<dbReference type="GO" id="GO:0016740">
    <property type="term" value="F:transferase activity"/>
    <property type="evidence" value="ECO:0007669"/>
    <property type="project" value="UniProtKB-KW"/>
</dbReference>
<comment type="similarity">
    <text evidence="2">Belongs to the YkuD family.</text>
</comment>
<dbReference type="Pfam" id="PF20142">
    <property type="entry name" value="Scaffold"/>
    <property type="match status" value="1"/>
</dbReference>
<dbReference type="Gene3D" id="2.40.440.10">
    <property type="entry name" value="L,D-transpeptidase catalytic domain-like"/>
    <property type="match status" value="1"/>
</dbReference>
<feature type="chain" id="PRO_5015659598" evidence="8">
    <location>
        <begin position="26"/>
        <end position="534"/>
    </location>
</feature>
<evidence type="ECO:0000256" key="6">
    <source>
        <dbReference type="ARBA" id="ARBA00023316"/>
    </source>
</evidence>
<dbReference type="PANTHER" id="PTHR41533">
    <property type="entry name" value="L,D-TRANSPEPTIDASE HI_1667-RELATED"/>
    <property type="match status" value="1"/>
</dbReference>
<sequence length="534" mass="58242">MSTSILRRGLAALLLAGSCILPAQAQGLDEAIRERVEQLRDAGPSGPKLEGVSLSEGIARFYERRDFAPAWNDRARQEALIGALRGVAGDGLDPRDYAPEAVEKGPASADPPSIAAYDLATTRSYLLALAHLFRGKVNPASLDAQWNFAARTMTPDEALGYMVDAVRSGNIAGVFDGARPAHPAYARLRAALARLRAVEAAGGWVAIPAGATLKPGMDDPRVVLLRKRLAATGDIAAAEDNGATLYDATLEAAVKRFQQEQYLDADGAIGPGTRTALNVPVARRIDQVRANLERGRWLLHELHDDFVLVDVAGFQINLFRKGASVWSSRVQVGKPFRSTPIFKSEVTYLTLNPTWTVPPTILREDVLPKVRRDPGYLARNRIRVFDSSGQELDPKKVNWAKPGAITLRQDAGEGNSLGRAVIRFPNPYAVYLHDTPHRELFGASQRAFSSGCIRVENVLELVRLLLDDPAWDQAGLDKALAEPITRSVKLGKPLPILLAYWTIDVPESGRVGFKADIYDRDPALVRALAERPRP</sequence>
<dbReference type="Pfam" id="PF01471">
    <property type="entry name" value="PG_binding_1"/>
    <property type="match status" value="1"/>
</dbReference>
<dbReference type="InterPro" id="IPR002477">
    <property type="entry name" value="Peptidoglycan-bd-like"/>
</dbReference>
<dbReference type="InterPro" id="IPR036366">
    <property type="entry name" value="PGBDSf"/>
</dbReference>
<dbReference type="InterPro" id="IPR036365">
    <property type="entry name" value="PGBD-like_sf"/>
</dbReference>
<dbReference type="OrthoDB" id="9778545at2"/>
<dbReference type="Proteomes" id="UP000238220">
    <property type="component" value="Unassembled WGS sequence"/>
</dbReference>
<evidence type="ECO:0000256" key="8">
    <source>
        <dbReference type="SAM" id="SignalP"/>
    </source>
</evidence>
<dbReference type="PROSITE" id="PS51257">
    <property type="entry name" value="PROKAR_LIPOPROTEIN"/>
    <property type="match status" value="1"/>
</dbReference>
<feature type="active site" description="Nucleophile" evidence="7">
    <location>
        <position position="452"/>
    </location>
</feature>
<evidence type="ECO:0000256" key="4">
    <source>
        <dbReference type="ARBA" id="ARBA00022960"/>
    </source>
</evidence>
<keyword evidence="6 7" id="KW-0961">Cell wall biogenesis/degradation</keyword>
<dbReference type="GO" id="GO:0009252">
    <property type="term" value="P:peptidoglycan biosynthetic process"/>
    <property type="evidence" value="ECO:0007669"/>
    <property type="project" value="UniProtKB-UniPathway"/>
</dbReference>
<evidence type="ECO:0000256" key="1">
    <source>
        <dbReference type="ARBA" id="ARBA00004752"/>
    </source>
</evidence>
<dbReference type="Pfam" id="PF03734">
    <property type="entry name" value="YkuD"/>
    <property type="match status" value="1"/>
</dbReference>
<proteinExistence type="inferred from homology"/>
<dbReference type="CDD" id="cd16913">
    <property type="entry name" value="YkuD_like"/>
    <property type="match status" value="1"/>
</dbReference>
<evidence type="ECO:0000259" key="9">
    <source>
        <dbReference type="PROSITE" id="PS52029"/>
    </source>
</evidence>
<reference evidence="10 11" key="1">
    <citation type="submission" date="2018-02" db="EMBL/GenBank/DDBJ databases">
        <title>Genome sequencing of Solimonas sp. HR-BB.</title>
        <authorList>
            <person name="Lee Y."/>
            <person name="Jeon C.O."/>
        </authorList>
    </citation>
    <scope>NUCLEOTIDE SEQUENCE [LARGE SCALE GENOMIC DNA]</scope>
    <source>
        <strain evidence="10 11">HR-BB</strain>
    </source>
</reference>
<evidence type="ECO:0000256" key="5">
    <source>
        <dbReference type="ARBA" id="ARBA00022984"/>
    </source>
</evidence>
<comment type="caution">
    <text evidence="10">The sequence shown here is derived from an EMBL/GenBank/DDBJ whole genome shotgun (WGS) entry which is preliminary data.</text>
</comment>
<dbReference type="Gene3D" id="1.10.101.10">
    <property type="entry name" value="PGBD-like superfamily/PGBD"/>
    <property type="match status" value="1"/>
</dbReference>
<dbReference type="PROSITE" id="PS52029">
    <property type="entry name" value="LD_TPASE"/>
    <property type="match status" value="1"/>
</dbReference>
<evidence type="ECO:0000256" key="2">
    <source>
        <dbReference type="ARBA" id="ARBA00005992"/>
    </source>
</evidence>
<keyword evidence="11" id="KW-1185">Reference proteome</keyword>
<evidence type="ECO:0000313" key="10">
    <source>
        <dbReference type="EMBL" id="PPE73546.1"/>
    </source>
</evidence>
<keyword evidence="4 7" id="KW-0133">Cell shape</keyword>
<dbReference type="RefSeq" id="WP_104230608.1">
    <property type="nucleotide sequence ID" value="NZ_PSNW01000006.1"/>
</dbReference>
<dbReference type="InterPro" id="IPR038063">
    <property type="entry name" value="Transpep_catalytic_dom"/>
</dbReference>
<dbReference type="InterPro" id="IPR045380">
    <property type="entry name" value="LD_TPept_scaffold_dom"/>
</dbReference>
<organism evidence="10 11">
    <name type="scientific">Solimonas fluminis</name>
    <dbReference type="NCBI Taxonomy" id="2086571"/>
    <lineage>
        <taxon>Bacteria</taxon>
        <taxon>Pseudomonadati</taxon>
        <taxon>Pseudomonadota</taxon>
        <taxon>Gammaproteobacteria</taxon>
        <taxon>Nevskiales</taxon>
        <taxon>Nevskiaceae</taxon>
        <taxon>Solimonas</taxon>
    </lineage>
</organism>
<evidence type="ECO:0000256" key="3">
    <source>
        <dbReference type="ARBA" id="ARBA00022679"/>
    </source>
</evidence>
<keyword evidence="8" id="KW-0732">Signal</keyword>
<feature type="domain" description="L,D-TPase catalytic" evidence="9">
    <location>
        <begin position="305"/>
        <end position="481"/>
    </location>
</feature>
<gene>
    <name evidence="10" type="ORF">C3942_12135</name>
</gene>
<dbReference type="InterPro" id="IPR005490">
    <property type="entry name" value="LD_TPept_cat_dom"/>
</dbReference>
<dbReference type="GO" id="GO:0004180">
    <property type="term" value="F:carboxypeptidase activity"/>
    <property type="evidence" value="ECO:0007669"/>
    <property type="project" value="UniProtKB-ARBA"/>
</dbReference>
<evidence type="ECO:0000313" key="11">
    <source>
        <dbReference type="Proteomes" id="UP000238220"/>
    </source>
</evidence>
<keyword evidence="5 7" id="KW-0573">Peptidoglycan synthesis</keyword>
<dbReference type="UniPathway" id="UPA00219"/>
<feature type="active site" description="Proton donor/acceptor" evidence="7">
    <location>
        <position position="433"/>
    </location>
</feature>
<dbReference type="SUPFAM" id="SSF141523">
    <property type="entry name" value="L,D-transpeptidase catalytic domain-like"/>
    <property type="match status" value="1"/>
</dbReference>
<keyword evidence="3" id="KW-0808">Transferase</keyword>
<dbReference type="InterPro" id="IPR052905">
    <property type="entry name" value="LD-transpeptidase_YkuD-like"/>
</dbReference>
<evidence type="ECO:0000256" key="7">
    <source>
        <dbReference type="PROSITE-ProRule" id="PRU01373"/>
    </source>
</evidence>
<dbReference type="GO" id="GO:0071555">
    <property type="term" value="P:cell wall organization"/>
    <property type="evidence" value="ECO:0007669"/>
    <property type="project" value="UniProtKB-UniRule"/>
</dbReference>
<dbReference type="PANTHER" id="PTHR41533:SF2">
    <property type="entry name" value="BLR7131 PROTEIN"/>
    <property type="match status" value="1"/>
</dbReference>
<accession>A0A2S5TEY8</accession>
<dbReference type="EMBL" id="PSNW01000006">
    <property type="protein sequence ID" value="PPE73546.1"/>
    <property type="molecule type" value="Genomic_DNA"/>
</dbReference>
<comment type="pathway">
    <text evidence="1 7">Cell wall biogenesis; peptidoglycan biosynthesis.</text>
</comment>